<protein>
    <submittedName>
        <fullName evidence="2">Uncharacterized protein</fullName>
    </submittedName>
</protein>
<keyword evidence="3" id="KW-1185">Reference proteome</keyword>
<dbReference type="HOGENOM" id="CLU_2198028_0_0_1"/>
<dbReference type="EMBL" id="KN831967">
    <property type="protein sequence ID" value="KIO05478.1"/>
    <property type="molecule type" value="Genomic_DNA"/>
</dbReference>
<organism evidence="2 3">
    <name type="scientific">Pisolithus tinctorius Marx 270</name>
    <dbReference type="NCBI Taxonomy" id="870435"/>
    <lineage>
        <taxon>Eukaryota</taxon>
        <taxon>Fungi</taxon>
        <taxon>Dikarya</taxon>
        <taxon>Basidiomycota</taxon>
        <taxon>Agaricomycotina</taxon>
        <taxon>Agaricomycetes</taxon>
        <taxon>Agaricomycetidae</taxon>
        <taxon>Boletales</taxon>
        <taxon>Sclerodermatineae</taxon>
        <taxon>Pisolithaceae</taxon>
        <taxon>Pisolithus</taxon>
    </lineage>
</organism>
<feature type="coiled-coil region" evidence="1">
    <location>
        <begin position="39"/>
        <end position="73"/>
    </location>
</feature>
<name>A0A0C3J8W7_PISTI</name>
<dbReference type="Proteomes" id="UP000054217">
    <property type="component" value="Unassembled WGS sequence"/>
</dbReference>
<dbReference type="InParanoid" id="A0A0C3J8W7"/>
<accession>A0A0C3J8W7</accession>
<keyword evidence="1" id="KW-0175">Coiled coil</keyword>
<sequence>MLAEIQNQSTLIWQVKKQLPKAVQKQLDIKYTDWEKFVKAIKEMNTMKLKQEREDIEERRKQDKEREQKLTQKVEAVKQVATADLTAQLQCLTIGQVSLSHTQPGTNV</sequence>
<gene>
    <name evidence="2" type="ORF">M404DRAFT_25599</name>
</gene>
<reference evidence="2 3" key="1">
    <citation type="submission" date="2014-04" db="EMBL/GenBank/DDBJ databases">
        <authorList>
            <consortium name="DOE Joint Genome Institute"/>
            <person name="Kuo A."/>
            <person name="Kohler A."/>
            <person name="Costa M.D."/>
            <person name="Nagy L.G."/>
            <person name="Floudas D."/>
            <person name="Copeland A."/>
            <person name="Barry K.W."/>
            <person name="Cichocki N."/>
            <person name="Veneault-Fourrey C."/>
            <person name="LaButti K."/>
            <person name="Lindquist E.A."/>
            <person name="Lipzen A."/>
            <person name="Lundell T."/>
            <person name="Morin E."/>
            <person name="Murat C."/>
            <person name="Sun H."/>
            <person name="Tunlid A."/>
            <person name="Henrissat B."/>
            <person name="Grigoriev I.V."/>
            <person name="Hibbett D.S."/>
            <person name="Martin F."/>
            <person name="Nordberg H.P."/>
            <person name="Cantor M.N."/>
            <person name="Hua S.X."/>
        </authorList>
    </citation>
    <scope>NUCLEOTIDE SEQUENCE [LARGE SCALE GENOMIC DNA]</scope>
    <source>
        <strain evidence="2 3">Marx 270</strain>
    </source>
</reference>
<dbReference type="AlphaFoldDB" id="A0A0C3J8W7"/>
<evidence type="ECO:0000313" key="3">
    <source>
        <dbReference type="Proteomes" id="UP000054217"/>
    </source>
</evidence>
<reference evidence="3" key="2">
    <citation type="submission" date="2015-01" db="EMBL/GenBank/DDBJ databases">
        <title>Evolutionary Origins and Diversification of the Mycorrhizal Mutualists.</title>
        <authorList>
            <consortium name="DOE Joint Genome Institute"/>
            <consortium name="Mycorrhizal Genomics Consortium"/>
            <person name="Kohler A."/>
            <person name="Kuo A."/>
            <person name="Nagy L.G."/>
            <person name="Floudas D."/>
            <person name="Copeland A."/>
            <person name="Barry K.W."/>
            <person name="Cichocki N."/>
            <person name="Veneault-Fourrey C."/>
            <person name="LaButti K."/>
            <person name="Lindquist E.A."/>
            <person name="Lipzen A."/>
            <person name="Lundell T."/>
            <person name="Morin E."/>
            <person name="Murat C."/>
            <person name="Riley R."/>
            <person name="Ohm R."/>
            <person name="Sun H."/>
            <person name="Tunlid A."/>
            <person name="Henrissat B."/>
            <person name="Grigoriev I.V."/>
            <person name="Hibbett D.S."/>
            <person name="Martin F."/>
        </authorList>
    </citation>
    <scope>NUCLEOTIDE SEQUENCE [LARGE SCALE GENOMIC DNA]</scope>
    <source>
        <strain evidence="3">Marx 270</strain>
    </source>
</reference>
<proteinExistence type="predicted"/>
<evidence type="ECO:0000313" key="2">
    <source>
        <dbReference type="EMBL" id="KIO05478.1"/>
    </source>
</evidence>
<evidence type="ECO:0000256" key="1">
    <source>
        <dbReference type="SAM" id="Coils"/>
    </source>
</evidence>